<evidence type="ECO:0000313" key="4">
    <source>
        <dbReference type="EMBL" id="SNY76683.1"/>
    </source>
</evidence>
<dbReference type="GO" id="GO:0016887">
    <property type="term" value="F:ATP hydrolysis activity"/>
    <property type="evidence" value="ECO:0007669"/>
    <property type="project" value="InterPro"/>
</dbReference>
<dbReference type="Pfam" id="PF00005">
    <property type="entry name" value="ABC_tran"/>
    <property type="match status" value="2"/>
</dbReference>
<name>A0A285KWS3_9NOCA</name>
<evidence type="ECO:0000313" key="5">
    <source>
        <dbReference type="Proteomes" id="UP000219565"/>
    </source>
</evidence>
<dbReference type="InterPro" id="IPR003593">
    <property type="entry name" value="AAA+_ATPase"/>
</dbReference>
<dbReference type="InterPro" id="IPR027417">
    <property type="entry name" value="P-loop_NTPase"/>
</dbReference>
<evidence type="ECO:0000256" key="2">
    <source>
        <dbReference type="ARBA" id="ARBA00022840"/>
    </source>
</evidence>
<dbReference type="AlphaFoldDB" id="A0A285KWS3"/>
<dbReference type="PROSITE" id="PS50893">
    <property type="entry name" value="ABC_TRANSPORTER_2"/>
    <property type="match status" value="2"/>
</dbReference>
<protein>
    <submittedName>
        <fullName evidence="4">Macrolide transport system ATP-binding/permease protein</fullName>
    </submittedName>
</protein>
<dbReference type="GO" id="GO:0005524">
    <property type="term" value="F:ATP binding"/>
    <property type="evidence" value="ECO:0007669"/>
    <property type="project" value="UniProtKB-KW"/>
</dbReference>
<dbReference type="NCBIfam" id="NF000355">
    <property type="entry name" value="ribo_prot_ABC_F"/>
    <property type="match status" value="1"/>
</dbReference>
<dbReference type="OrthoDB" id="3239744at2"/>
<dbReference type="InterPro" id="IPR051309">
    <property type="entry name" value="ABCF_ATPase"/>
</dbReference>
<dbReference type="SMART" id="SM00382">
    <property type="entry name" value="AAA"/>
    <property type="match status" value="2"/>
</dbReference>
<dbReference type="PROSITE" id="PS00211">
    <property type="entry name" value="ABC_TRANSPORTER_1"/>
    <property type="match status" value="2"/>
</dbReference>
<feature type="domain" description="ABC transporter" evidence="3">
    <location>
        <begin position="6"/>
        <end position="259"/>
    </location>
</feature>
<evidence type="ECO:0000259" key="3">
    <source>
        <dbReference type="PROSITE" id="PS50893"/>
    </source>
</evidence>
<accession>A0A285KWS3</accession>
<dbReference type="PANTHER" id="PTHR42855">
    <property type="entry name" value="ABC TRANSPORTER ATP-BINDING SUBUNIT"/>
    <property type="match status" value="1"/>
</dbReference>
<gene>
    <name evidence="4" type="ORF">SAMN04244553_0791</name>
</gene>
<dbReference type="Proteomes" id="UP000219565">
    <property type="component" value="Unassembled WGS sequence"/>
</dbReference>
<dbReference type="CDD" id="cd03221">
    <property type="entry name" value="ABCF_EF-3"/>
    <property type="match status" value="2"/>
</dbReference>
<evidence type="ECO:0000256" key="1">
    <source>
        <dbReference type="ARBA" id="ARBA00022741"/>
    </source>
</evidence>
<dbReference type="PANTHER" id="PTHR42855:SF2">
    <property type="entry name" value="DRUG RESISTANCE ABC TRANSPORTER,ATP-BINDING PROTEIN"/>
    <property type="match status" value="1"/>
</dbReference>
<keyword evidence="5" id="KW-1185">Reference proteome</keyword>
<dbReference type="EMBL" id="OBEG01000001">
    <property type="protein sequence ID" value="SNY76683.1"/>
    <property type="molecule type" value="Genomic_DNA"/>
</dbReference>
<keyword evidence="1" id="KW-0547">Nucleotide-binding</keyword>
<sequence>MLTAQLTLSDVTKRYDDRIVLDRVSLTVKPGETVGIIGDNGSGKSTLLQVIAGRERPDNGTVTVTAPGGIGYLAQTLGLPGSATVADAIDLALADLRELENRLRAAEAALALPGPVEEQLDAYGELLARFEARGGYHADNRVDIALTGLGLPGLDRSRRLDTLSGGERSRLALAATLAAAPELLLLDEPTNDLDDRAVAWLEQHLRGHRGTVVAVTHDRVFLQRITSTILEVAEGAVTRHGDGYAGYLAAKAAQRRRREQEYADWKSELARNRRLAQSNVVRLEAIPRKLPLAVFAAGPFRARGRDHGAMSRIRNAKERVARLTDNPVCAPPDPLRFGADLARASEPEISGAVAELADIAVAGRLRLDGLRIADGERLLITGPNGAGKSTLLRVLAGELAPDRGSVRVEGRVGFLRQEELPWPPRLTVLEAFALGRPGHPDEHAHTLLSMGLFHPAELRLRLDELSYGMRRRLELARLVAEPADLLLLDEPTNHLAPALVEELEDALADYPGAVVVVTHDRAMRNRFGGNRMEMSAGALAA</sequence>
<feature type="domain" description="ABC transporter" evidence="3">
    <location>
        <begin position="344"/>
        <end position="541"/>
    </location>
</feature>
<proteinExistence type="predicted"/>
<dbReference type="Gene3D" id="3.40.50.300">
    <property type="entry name" value="P-loop containing nucleotide triphosphate hydrolases"/>
    <property type="match status" value="2"/>
</dbReference>
<dbReference type="SUPFAM" id="SSF52540">
    <property type="entry name" value="P-loop containing nucleoside triphosphate hydrolases"/>
    <property type="match status" value="2"/>
</dbReference>
<dbReference type="InterPro" id="IPR017871">
    <property type="entry name" value="ABC_transporter-like_CS"/>
</dbReference>
<reference evidence="4 5" key="1">
    <citation type="submission" date="2017-09" db="EMBL/GenBank/DDBJ databases">
        <authorList>
            <person name="Ehlers B."/>
            <person name="Leendertz F.H."/>
        </authorList>
    </citation>
    <scope>NUCLEOTIDE SEQUENCE [LARGE SCALE GENOMIC DNA]</scope>
    <source>
        <strain evidence="4 5">DSM 45537</strain>
    </source>
</reference>
<dbReference type="STRING" id="1379680.GCA_001612615_00224"/>
<dbReference type="RefSeq" id="WP_097243664.1">
    <property type="nucleotide sequence ID" value="NZ_OBEG01000001.1"/>
</dbReference>
<dbReference type="InterPro" id="IPR003439">
    <property type="entry name" value="ABC_transporter-like_ATP-bd"/>
</dbReference>
<dbReference type="NCBIfam" id="NF000171">
    <property type="entry name" value="ABCF_producer"/>
    <property type="match status" value="1"/>
</dbReference>
<organism evidence="4 5">
    <name type="scientific">Nocardia amikacinitolerans</name>
    <dbReference type="NCBI Taxonomy" id="756689"/>
    <lineage>
        <taxon>Bacteria</taxon>
        <taxon>Bacillati</taxon>
        <taxon>Actinomycetota</taxon>
        <taxon>Actinomycetes</taxon>
        <taxon>Mycobacteriales</taxon>
        <taxon>Nocardiaceae</taxon>
        <taxon>Nocardia</taxon>
    </lineage>
</organism>
<dbReference type="FunFam" id="3.40.50.300:FF:000011">
    <property type="entry name" value="Putative ABC transporter ATP-binding component"/>
    <property type="match status" value="1"/>
</dbReference>
<keyword evidence="2 4" id="KW-0067">ATP-binding</keyword>